<dbReference type="InterPro" id="IPR008145">
    <property type="entry name" value="GK/Ca_channel_bsu"/>
</dbReference>
<dbReference type="PROSITE" id="PS50052">
    <property type="entry name" value="GUANYLATE_KINASE_2"/>
    <property type="match status" value="1"/>
</dbReference>
<dbReference type="AlphaFoldDB" id="A0A915NDG2"/>
<dbReference type="WBParaSite" id="scf7180000417388.g1227">
    <property type="protein sequence ID" value="scf7180000417388.g1227"/>
    <property type="gene ID" value="scf7180000417388.g1227"/>
</dbReference>
<dbReference type="InterPro" id="IPR008144">
    <property type="entry name" value="Guanylate_kin-like_dom"/>
</dbReference>
<dbReference type="PANTHER" id="PTHR23122">
    <property type="entry name" value="MEMBRANE-ASSOCIATED GUANYLATE KINASE MAGUK"/>
    <property type="match status" value="1"/>
</dbReference>
<dbReference type="SMART" id="SM00072">
    <property type="entry name" value="GuKc"/>
    <property type="match status" value="1"/>
</dbReference>
<protein>
    <submittedName>
        <fullName evidence="3">Guanylate kinase-like domain-containing protein</fullName>
    </submittedName>
</protein>
<sequence length="241" mass="27787">MPDKFKIYLPYIKVNDLSTSGFVPNNIRTRPVAMLCPYGRRVIALIGANGVGRRTLKKMLIEYRPYEFAGVVPITSRAPKQGEQHGREYFFERKEDVLQLIHQLYGTTAESVRQVIRSGRVCVLDCSPKAISSLYNSEFMPFIVVVASPELDELIQLNKEQTNNLENLKNICEQSCKFVNENEWAKQADLLLINRNRDISLRRLLDALESLKSESQWIPLEWLQTNFQAPPQQTTKITKRK</sequence>
<organism evidence="2 3">
    <name type="scientific">Meloidogyne floridensis</name>
    <dbReference type="NCBI Taxonomy" id="298350"/>
    <lineage>
        <taxon>Eukaryota</taxon>
        <taxon>Metazoa</taxon>
        <taxon>Ecdysozoa</taxon>
        <taxon>Nematoda</taxon>
        <taxon>Chromadorea</taxon>
        <taxon>Rhabditida</taxon>
        <taxon>Tylenchina</taxon>
        <taxon>Tylenchomorpha</taxon>
        <taxon>Tylenchoidea</taxon>
        <taxon>Meloidogynidae</taxon>
        <taxon>Meloidogyninae</taxon>
        <taxon>Meloidogyne</taxon>
    </lineage>
</organism>
<dbReference type="SUPFAM" id="SSF52540">
    <property type="entry name" value="P-loop containing nucleoside triphosphate hydrolases"/>
    <property type="match status" value="1"/>
</dbReference>
<dbReference type="InterPro" id="IPR027417">
    <property type="entry name" value="P-loop_NTPase"/>
</dbReference>
<evidence type="ECO:0000313" key="3">
    <source>
        <dbReference type="WBParaSite" id="scf7180000417388.g1227"/>
    </source>
</evidence>
<keyword evidence="2" id="KW-1185">Reference proteome</keyword>
<name>A0A915NDG2_9BILA</name>
<accession>A0A915NDG2</accession>
<feature type="domain" description="Guanylate kinase-like" evidence="1">
    <location>
        <begin position="40"/>
        <end position="209"/>
    </location>
</feature>
<dbReference type="Pfam" id="PF00625">
    <property type="entry name" value="Guanylate_kin"/>
    <property type="match status" value="1"/>
</dbReference>
<evidence type="ECO:0000259" key="1">
    <source>
        <dbReference type="PROSITE" id="PS50052"/>
    </source>
</evidence>
<evidence type="ECO:0000313" key="2">
    <source>
        <dbReference type="Proteomes" id="UP000887560"/>
    </source>
</evidence>
<dbReference type="Gene3D" id="3.40.50.300">
    <property type="entry name" value="P-loop containing nucleotide triphosphate hydrolases"/>
    <property type="match status" value="1"/>
</dbReference>
<proteinExistence type="predicted"/>
<reference evidence="3" key="1">
    <citation type="submission" date="2022-11" db="UniProtKB">
        <authorList>
            <consortium name="WormBaseParasite"/>
        </authorList>
    </citation>
    <scope>IDENTIFICATION</scope>
</reference>
<dbReference type="InterPro" id="IPR050716">
    <property type="entry name" value="MAGUK"/>
</dbReference>
<dbReference type="Proteomes" id="UP000887560">
    <property type="component" value="Unplaced"/>
</dbReference>